<dbReference type="PROSITE" id="PS00028">
    <property type="entry name" value="ZINC_FINGER_C2H2_1"/>
    <property type="match status" value="2"/>
</dbReference>
<dbReference type="Proteomes" id="UP000324832">
    <property type="component" value="Unassembled WGS sequence"/>
</dbReference>
<dbReference type="SMART" id="SM00355">
    <property type="entry name" value="ZnF_C2H2"/>
    <property type="match status" value="3"/>
</dbReference>
<keyword evidence="6" id="KW-0539">Nucleus</keyword>
<keyword evidence="3" id="KW-0677">Repeat</keyword>
<keyword evidence="5" id="KW-0862">Zinc</keyword>
<evidence type="ECO:0000259" key="9">
    <source>
        <dbReference type="PROSITE" id="PS50157"/>
    </source>
</evidence>
<evidence type="ECO:0000256" key="1">
    <source>
        <dbReference type="ARBA" id="ARBA00004123"/>
    </source>
</evidence>
<keyword evidence="2" id="KW-0479">Metal-binding</keyword>
<evidence type="ECO:0000256" key="4">
    <source>
        <dbReference type="ARBA" id="ARBA00022771"/>
    </source>
</evidence>
<protein>
    <recommendedName>
        <fullName evidence="9">C2H2-type domain-containing protein</fullName>
    </recommendedName>
</protein>
<accession>A0A5E4QW89</accession>
<dbReference type="InterPro" id="IPR036236">
    <property type="entry name" value="Znf_C2H2_sf"/>
</dbReference>
<dbReference type="PANTHER" id="PTHR24394:SF29">
    <property type="entry name" value="MYONEURIN"/>
    <property type="match status" value="1"/>
</dbReference>
<name>A0A5E4QW89_9NEOP</name>
<dbReference type="InterPro" id="IPR013087">
    <property type="entry name" value="Znf_C2H2_type"/>
</dbReference>
<comment type="subcellular location">
    <subcellularLocation>
        <location evidence="1">Nucleus</location>
    </subcellularLocation>
</comment>
<gene>
    <name evidence="10" type="ORF">LSINAPIS_LOCUS12205</name>
</gene>
<proteinExistence type="predicted"/>
<evidence type="ECO:0000313" key="11">
    <source>
        <dbReference type="Proteomes" id="UP000324832"/>
    </source>
</evidence>
<dbReference type="AlphaFoldDB" id="A0A5E4QW89"/>
<feature type="region of interest" description="Disordered" evidence="8">
    <location>
        <begin position="118"/>
        <end position="137"/>
    </location>
</feature>
<reference evidence="10 11" key="1">
    <citation type="submission" date="2017-07" db="EMBL/GenBank/DDBJ databases">
        <authorList>
            <person name="Talla V."/>
            <person name="Backstrom N."/>
        </authorList>
    </citation>
    <scope>NUCLEOTIDE SEQUENCE [LARGE SCALE GENOMIC DNA]</scope>
</reference>
<dbReference type="GO" id="GO:0008270">
    <property type="term" value="F:zinc ion binding"/>
    <property type="evidence" value="ECO:0007669"/>
    <property type="project" value="UniProtKB-KW"/>
</dbReference>
<evidence type="ECO:0000256" key="3">
    <source>
        <dbReference type="ARBA" id="ARBA00022737"/>
    </source>
</evidence>
<organism evidence="10 11">
    <name type="scientific">Leptidea sinapis</name>
    <dbReference type="NCBI Taxonomy" id="189913"/>
    <lineage>
        <taxon>Eukaryota</taxon>
        <taxon>Metazoa</taxon>
        <taxon>Ecdysozoa</taxon>
        <taxon>Arthropoda</taxon>
        <taxon>Hexapoda</taxon>
        <taxon>Insecta</taxon>
        <taxon>Pterygota</taxon>
        <taxon>Neoptera</taxon>
        <taxon>Endopterygota</taxon>
        <taxon>Lepidoptera</taxon>
        <taxon>Glossata</taxon>
        <taxon>Ditrysia</taxon>
        <taxon>Papilionoidea</taxon>
        <taxon>Pieridae</taxon>
        <taxon>Dismorphiinae</taxon>
        <taxon>Leptidea</taxon>
    </lineage>
</organism>
<dbReference type="SUPFAM" id="SSF57667">
    <property type="entry name" value="beta-beta-alpha zinc fingers"/>
    <property type="match status" value="2"/>
</dbReference>
<dbReference type="PANTHER" id="PTHR24394">
    <property type="entry name" value="ZINC FINGER PROTEIN"/>
    <property type="match status" value="1"/>
</dbReference>
<evidence type="ECO:0000256" key="5">
    <source>
        <dbReference type="ARBA" id="ARBA00022833"/>
    </source>
</evidence>
<evidence type="ECO:0000256" key="2">
    <source>
        <dbReference type="ARBA" id="ARBA00022723"/>
    </source>
</evidence>
<feature type="domain" description="C2H2-type" evidence="9">
    <location>
        <begin position="10"/>
        <end position="37"/>
    </location>
</feature>
<evidence type="ECO:0000256" key="7">
    <source>
        <dbReference type="PROSITE-ProRule" id="PRU00042"/>
    </source>
</evidence>
<dbReference type="PROSITE" id="PS50157">
    <property type="entry name" value="ZINC_FINGER_C2H2_2"/>
    <property type="match status" value="2"/>
</dbReference>
<sequence length="156" mass="17909">MRTHTGARPYHCPHCPKKFKAHSVLNHHLLTHSDVRAYKCPFCPKSPFASLYAVRVHMEVHTRQNNLKFACGLCGASYARAFALSDHLKQAHGDAPGDNDITSKEKWIIKDEEMIEETDLSNDLSQDSNIKEEWQQQDRVSVEEMDVLRDDLHQNV</sequence>
<dbReference type="EMBL" id="FZQP02005567">
    <property type="protein sequence ID" value="VVD01884.1"/>
    <property type="molecule type" value="Genomic_DNA"/>
</dbReference>
<keyword evidence="4 7" id="KW-0863">Zinc-finger</keyword>
<evidence type="ECO:0000313" key="10">
    <source>
        <dbReference type="EMBL" id="VVD01884.1"/>
    </source>
</evidence>
<keyword evidence="11" id="KW-1185">Reference proteome</keyword>
<dbReference type="Gene3D" id="3.30.160.60">
    <property type="entry name" value="Classic Zinc Finger"/>
    <property type="match status" value="2"/>
</dbReference>
<evidence type="ECO:0000256" key="8">
    <source>
        <dbReference type="SAM" id="MobiDB-lite"/>
    </source>
</evidence>
<dbReference type="GO" id="GO:0005634">
    <property type="term" value="C:nucleus"/>
    <property type="evidence" value="ECO:0007669"/>
    <property type="project" value="UniProtKB-SubCell"/>
</dbReference>
<evidence type="ECO:0000256" key="6">
    <source>
        <dbReference type="ARBA" id="ARBA00023242"/>
    </source>
</evidence>
<dbReference type="FunFam" id="3.30.160.60:FF:000100">
    <property type="entry name" value="Zinc finger 45-like"/>
    <property type="match status" value="1"/>
</dbReference>
<dbReference type="GO" id="GO:0000981">
    <property type="term" value="F:DNA-binding transcription factor activity, RNA polymerase II-specific"/>
    <property type="evidence" value="ECO:0007669"/>
    <property type="project" value="TreeGrafter"/>
</dbReference>
<feature type="domain" description="C2H2-type" evidence="9">
    <location>
        <begin position="69"/>
        <end position="96"/>
    </location>
</feature>